<feature type="transmembrane region" description="Helical" evidence="6">
    <location>
        <begin position="141"/>
        <end position="163"/>
    </location>
</feature>
<dbReference type="OrthoDB" id="9815624at2"/>
<reference evidence="9" key="1">
    <citation type="submission" date="2015-07" db="EMBL/GenBank/DDBJ databases">
        <title>Genome sequencing of Sunxiuqinia dokdonensis strain SK.</title>
        <authorList>
            <person name="Ahn S."/>
            <person name="Kim B.-C."/>
        </authorList>
    </citation>
    <scope>NUCLEOTIDE SEQUENCE [LARGE SCALE GENOMIC DNA]</scope>
    <source>
        <strain evidence="9">SK</strain>
    </source>
</reference>
<dbReference type="RefSeq" id="WP_053181749.1">
    <property type="nucleotide sequence ID" value="NZ_LGIA01000113.1"/>
</dbReference>
<dbReference type="CDD" id="cd17325">
    <property type="entry name" value="MFS_MdtG_SLC18_like"/>
    <property type="match status" value="1"/>
</dbReference>
<dbReference type="Proteomes" id="UP000036958">
    <property type="component" value="Unassembled WGS sequence"/>
</dbReference>
<dbReference type="STRING" id="1409788.NC99_16620"/>
<feature type="transmembrane region" description="Helical" evidence="6">
    <location>
        <begin position="262"/>
        <end position="281"/>
    </location>
</feature>
<feature type="transmembrane region" description="Helical" evidence="6">
    <location>
        <begin position="324"/>
        <end position="344"/>
    </location>
</feature>
<feature type="transmembrane region" description="Helical" evidence="6">
    <location>
        <begin position="301"/>
        <end position="318"/>
    </location>
</feature>
<feature type="transmembrane region" description="Helical" evidence="6">
    <location>
        <begin position="12"/>
        <end position="36"/>
    </location>
</feature>
<evidence type="ECO:0000256" key="2">
    <source>
        <dbReference type="ARBA" id="ARBA00022448"/>
    </source>
</evidence>
<proteinExistence type="predicted"/>
<feature type="transmembrane region" description="Helical" evidence="6">
    <location>
        <begin position="48"/>
        <end position="70"/>
    </location>
</feature>
<dbReference type="SUPFAM" id="SSF103473">
    <property type="entry name" value="MFS general substrate transporter"/>
    <property type="match status" value="1"/>
</dbReference>
<name>A0A0L8VBF1_9BACT</name>
<feature type="transmembrane region" description="Helical" evidence="6">
    <location>
        <begin position="183"/>
        <end position="205"/>
    </location>
</feature>
<dbReference type="InterPro" id="IPR011701">
    <property type="entry name" value="MFS"/>
</dbReference>
<dbReference type="Pfam" id="PF07690">
    <property type="entry name" value="MFS_1"/>
    <property type="match status" value="1"/>
</dbReference>
<protein>
    <recommendedName>
        <fullName evidence="7">Major facilitator superfamily (MFS) profile domain-containing protein</fullName>
    </recommendedName>
</protein>
<sequence>MMNKRAINRNLLLLMVCLFVVMMGYGMLLPVLPFFLERIITSPIQSENIVFHFGILTAIYPVTLVFTAPLWGKVADRIGSKWPIVIGLGGFTLMQVMIAFSTSLSMLYVARIVGSLGSSFLVPVINASVSDITDEANRTKAMAWSGAAASAGVVAGPGISGLLVGNNWHLRWDPSVHLLIDRFSVPFIVLAIIGLITLILSLLFLKDTRVKISNPSIKSIGALFPRGKWAIFGKLLLLSSILQLVITSFETIFPLFIKDSGLFSVAFIGVGLLICGLVMAIMQPVVAKWGKLFIANPEKQMAIGFLIAGLTLPVYVLVQTQWIILLTIGIFGLGSSLIVPNLLAQVSLREPKSSGWALGMQSSFSGIGQIIGPLAGTVLYAFIPVSPFYITGGLLVATSFIGFQTL</sequence>
<keyword evidence="5 6" id="KW-0472">Membrane</keyword>
<keyword evidence="3 6" id="KW-0812">Transmembrane</keyword>
<evidence type="ECO:0000256" key="3">
    <source>
        <dbReference type="ARBA" id="ARBA00022692"/>
    </source>
</evidence>
<dbReference type="InterPro" id="IPR036259">
    <property type="entry name" value="MFS_trans_sf"/>
</dbReference>
<dbReference type="InterPro" id="IPR001958">
    <property type="entry name" value="Tet-R_TetA/multi-R_MdtG-like"/>
</dbReference>
<keyword evidence="4 6" id="KW-1133">Transmembrane helix</keyword>
<evidence type="ECO:0000313" key="8">
    <source>
        <dbReference type="EMBL" id="KOH45517.1"/>
    </source>
</evidence>
<dbReference type="PRINTS" id="PR01035">
    <property type="entry name" value="TCRTETA"/>
</dbReference>
<feature type="domain" description="Major facilitator superfamily (MFS) profile" evidence="7">
    <location>
        <begin position="10"/>
        <end position="406"/>
    </location>
</feature>
<keyword evidence="2" id="KW-0813">Transport</keyword>
<evidence type="ECO:0000256" key="5">
    <source>
        <dbReference type="ARBA" id="ARBA00023136"/>
    </source>
</evidence>
<feature type="transmembrane region" description="Helical" evidence="6">
    <location>
        <begin position="108"/>
        <end position="129"/>
    </location>
</feature>
<dbReference type="Gene3D" id="1.20.1250.20">
    <property type="entry name" value="MFS general substrate transporter like domains"/>
    <property type="match status" value="1"/>
</dbReference>
<evidence type="ECO:0000256" key="4">
    <source>
        <dbReference type="ARBA" id="ARBA00022989"/>
    </source>
</evidence>
<dbReference type="GO" id="GO:0022857">
    <property type="term" value="F:transmembrane transporter activity"/>
    <property type="evidence" value="ECO:0007669"/>
    <property type="project" value="InterPro"/>
</dbReference>
<dbReference type="PANTHER" id="PTHR23504:SF115">
    <property type="entry name" value="MULTIDRUG RESISTANCE PROTEIN 2"/>
    <property type="match status" value="1"/>
</dbReference>
<accession>A0A0L8VBF1</accession>
<dbReference type="GO" id="GO:0016020">
    <property type="term" value="C:membrane"/>
    <property type="evidence" value="ECO:0007669"/>
    <property type="project" value="UniProtKB-SubCell"/>
</dbReference>
<evidence type="ECO:0000256" key="1">
    <source>
        <dbReference type="ARBA" id="ARBA00004141"/>
    </source>
</evidence>
<organism evidence="8 9">
    <name type="scientific">Sunxiuqinia dokdonensis</name>
    <dbReference type="NCBI Taxonomy" id="1409788"/>
    <lineage>
        <taxon>Bacteria</taxon>
        <taxon>Pseudomonadati</taxon>
        <taxon>Bacteroidota</taxon>
        <taxon>Bacteroidia</taxon>
        <taxon>Marinilabiliales</taxon>
        <taxon>Prolixibacteraceae</taxon>
        <taxon>Sunxiuqinia</taxon>
    </lineage>
</organism>
<evidence type="ECO:0000313" key="9">
    <source>
        <dbReference type="Proteomes" id="UP000036958"/>
    </source>
</evidence>
<dbReference type="AlphaFoldDB" id="A0A0L8VBF1"/>
<comment type="caution">
    <text evidence="8">The sequence shown here is derived from an EMBL/GenBank/DDBJ whole genome shotgun (WGS) entry which is preliminary data.</text>
</comment>
<feature type="transmembrane region" description="Helical" evidence="6">
    <location>
        <begin position="235"/>
        <end position="256"/>
    </location>
</feature>
<dbReference type="PANTHER" id="PTHR23504">
    <property type="entry name" value="MAJOR FACILITATOR SUPERFAMILY DOMAIN-CONTAINING PROTEIN 10"/>
    <property type="match status" value="1"/>
</dbReference>
<feature type="transmembrane region" description="Helical" evidence="6">
    <location>
        <begin position="82"/>
        <end position="102"/>
    </location>
</feature>
<feature type="transmembrane region" description="Helical" evidence="6">
    <location>
        <begin position="381"/>
        <end position="403"/>
    </location>
</feature>
<evidence type="ECO:0000256" key="6">
    <source>
        <dbReference type="SAM" id="Phobius"/>
    </source>
</evidence>
<evidence type="ECO:0000259" key="7">
    <source>
        <dbReference type="PROSITE" id="PS50850"/>
    </source>
</evidence>
<keyword evidence="9" id="KW-1185">Reference proteome</keyword>
<comment type="subcellular location">
    <subcellularLocation>
        <location evidence="1">Membrane</location>
        <topology evidence="1">Multi-pass membrane protein</topology>
    </subcellularLocation>
</comment>
<gene>
    <name evidence="8" type="ORF">NC99_16620</name>
</gene>
<dbReference type="InterPro" id="IPR020846">
    <property type="entry name" value="MFS_dom"/>
</dbReference>
<dbReference type="PROSITE" id="PS50850">
    <property type="entry name" value="MFS"/>
    <property type="match status" value="1"/>
</dbReference>
<dbReference type="EMBL" id="LGIA01000113">
    <property type="protein sequence ID" value="KOH45517.1"/>
    <property type="molecule type" value="Genomic_DNA"/>
</dbReference>